<dbReference type="Gene3D" id="3.90.226.10">
    <property type="entry name" value="2-enoyl-CoA Hydratase, Chain A, domain 1"/>
    <property type="match status" value="1"/>
</dbReference>
<feature type="chain" id="PRO_5041947764" evidence="1">
    <location>
        <begin position="26"/>
        <end position="565"/>
    </location>
</feature>
<proteinExistence type="predicted"/>
<dbReference type="RefSeq" id="WP_309942081.1">
    <property type="nucleotide sequence ID" value="NZ_AP025306.1"/>
</dbReference>
<protein>
    <submittedName>
        <fullName evidence="3">C-terminal processing protease CtpA/Prc</fullName>
    </submittedName>
</protein>
<dbReference type="CDD" id="cd07562">
    <property type="entry name" value="Peptidase_S41_TRI"/>
    <property type="match status" value="1"/>
</dbReference>
<feature type="signal peptide" evidence="1">
    <location>
        <begin position="1"/>
        <end position="25"/>
    </location>
</feature>
<feature type="domain" description="Tail specific protease" evidence="2">
    <location>
        <begin position="338"/>
        <end position="537"/>
    </location>
</feature>
<accession>A0AAE4BV07</accession>
<dbReference type="GO" id="GO:0006508">
    <property type="term" value="P:proteolysis"/>
    <property type="evidence" value="ECO:0007669"/>
    <property type="project" value="UniProtKB-KW"/>
</dbReference>
<sequence length="565" mass="66406">MTQSYFLKFVIALAFLMFSNSISRAQELSETDKLYRLAKVWGFLKYYHPQVAKGEVDWDNELYEIMESQKAVYAKTDYSNLLNSWLLKQGKLKKIKHKDVKNKENYFDDNYDLTWLSDTTLFAYGLSENLRFIEGNRYKGRKNHYLQFEKKSSGVRKGLINEKLYTSDQWQNQSFRMMILFRYWNIIEYFYPHKYTLEKSWDFVLQEFIPKFLYCDSEKDFHLLLLELVCQIKDSHAYVSSEVLTKYFGEYQTPFSTKLINGKAVVYLIFDDSLAIQDDIRVGDVITKVDGKTISEIYKENEKYISSSNDSRKDLVFTWGYLGRGVTDEVEIEFARDDLGVEKKVIRRYTNDEFEKDYWGKQSWSLIDNDIAYINLRGLNPDSLDLVMRQIKDTKALIVDIRNYPKIPWYSFRKHLEKDERLFAKFYNPIRSHPGRLVYSASLKHFPYTERGVDKYEGELIVLVNEESQSFAETMAMYFQSFDQTTVIGSQTSGADGNVIGFELFEGAFTCYTFFGMFYPDGKAIQRIGIVPDIEIKPTVKGVQEGKDEVLDGAVEWFKQKQSSF</sequence>
<evidence type="ECO:0000313" key="3">
    <source>
        <dbReference type="EMBL" id="MDR6241377.1"/>
    </source>
</evidence>
<dbReference type="AlphaFoldDB" id="A0AAE4BV07"/>
<evidence type="ECO:0000313" key="4">
    <source>
        <dbReference type="Proteomes" id="UP001185092"/>
    </source>
</evidence>
<dbReference type="Pfam" id="PF03572">
    <property type="entry name" value="Peptidase_S41"/>
    <property type="match status" value="1"/>
</dbReference>
<dbReference type="InterPro" id="IPR029045">
    <property type="entry name" value="ClpP/crotonase-like_dom_sf"/>
</dbReference>
<gene>
    <name evidence="3" type="ORF">HNQ88_004464</name>
</gene>
<dbReference type="SUPFAM" id="SSF52096">
    <property type="entry name" value="ClpP/crotonase"/>
    <property type="match status" value="1"/>
</dbReference>
<comment type="caution">
    <text evidence="3">The sequence shown here is derived from an EMBL/GenBank/DDBJ whole genome shotgun (WGS) entry which is preliminary data.</text>
</comment>
<dbReference type="Proteomes" id="UP001185092">
    <property type="component" value="Unassembled WGS sequence"/>
</dbReference>
<dbReference type="InterPro" id="IPR036034">
    <property type="entry name" value="PDZ_sf"/>
</dbReference>
<keyword evidence="3" id="KW-0378">Hydrolase</keyword>
<dbReference type="PANTHER" id="PTHR32060:SF30">
    <property type="entry name" value="CARBOXY-TERMINAL PROCESSING PROTEASE CTPA"/>
    <property type="match status" value="1"/>
</dbReference>
<keyword evidence="1" id="KW-0732">Signal</keyword>
<dbReference type="GO" id="GO:0030288">
    <property type="term" value="C:outer membrane-bounded periplasmic space"/>
    <property type="evidence" value="ECO:0007669"/>
    <property type="project" value="TreeGrafter"/>
</dbReference>
<dbReference type="SMART" id="SM00245">
    <property type="entry name" value="TSPc"/>
    <property type="match status" value="1"/>
</dbReference>
<dbReference type="GO" id="GO:0008236">
    <property type="term" value="F:serine-type peptidase activity"/>
    <property type="evidence" value="ECO:0007669"/>
    <property type="project" value="InterPro"/>
</dbReference>
<dbReference type="GO" id="GO:0004175">
    <property type="term" value="F:endopeptidase activity"/>
    <property type="evidence" value="ECO:0007669"/>
    <property type="project" value="TreeGrafter"/>
</dbReference>
<dbReference type="GO" id="GO:0007165">
    <property type="term" value="P:signal transduction"/>
    <property type="evidence" value="ECO:0007669"/>
    <property type="project" value="TreeGrafter"/>
</dbReference>
<dbReference type="PANTHER" id="PTHR32060">
    <property type="entry name" value="TAIL-SPECIFIC PROTEASE"/>
    <property type="match status" value="1"/>
</dbReference>
<dbReference type="Gene3D" id="2.30.42.10">
    <property type="match status" value="1"/>
</dbReference>
<keyword evidence="4" id="KW-1185">Reference proteome</keyword>
<dbReference type="InterPro" id="IPR005151">
    <property type="entry name" value="Tail-specific_protease"/>
</dbReference>
<dbReference type="EMBL" id="JAVDQD010000008">
    <property type="protein sequence ID" value="MDR6241377.1"/>
    <property type="molecule type" value="Genomic_DNA"/>
</dbReference>
<dbReference type="SUPFAM" id="SSF50156">
    <property type="entry name" value="PDZ domain-like"/>
    <property type="match status" value="1"/>
</dbReference>
<organism evidence="3 4">
    <name type="scientific">Aureibacter tunicatorum</name>
    <dbReference type="NCBI Taxonomy" id="866807"/>
    <lineage>
        <taxon>Bacteria</taxon>
        <taxon>Pseudomonadati</taxon>
        <taxon>Bacteroidota</taxon>
        <taxon>Cytophagia</taxon>
        <taxon>Cytophagales</taxon>
        <taxon>Persicobacteraceae</taxon>
        <taxon>Aureibacter</taxon>
    </lineage>
</organism>
<evidence type="ECO:0000256" key="1">
    <source>
        <dbReference type="SAM" id="SignalP"/>
    </source>
</evidence>
<keyword evidence="3" id="KW-0645">Protease</keyword>
<name>A0AAE4BV07_9BACT</name>
<reference evidence="3" key="1">
    <citation type="submission" date="2023-07" db="EMBL/GenBank/DDBJ databases">
        <title>Genomic Encyclopedia of Type Strains, Phase IV (KMG-IV): sequencing the most valuable type-strain genomes for metagenomic binning, comparative biology and taxonomic classification.</title>
        <authorList>
            <person name="Goeker M."/>
        </authorList>
    </citation>
    <scope>NUCLEOTIDE SEQUENCE</scope>
    <source>
        <strain evidence="3">DSM 26174</strain>
    </source>
</reference>
<dbReference type="Gene3D" id="3.30.750.44">
    <property type="match status" value="1"/>
</dbReference>
<evidence type="ECO:0000259" key="2">
    <source>
        <dbReference type="SMART" id="SM00245"/>
    </source>
</evidence>